<evidence type="ECO:0000313" key="2">
    <source>
        <dbReference type="EMBL" id="SVB95338.1"/>
    </source>
</evidence>
<feature type="non-terminal residue" evidence="2">
    <location>
        <position position="33"/>
    </location>
</feature>
<name>A0A382I738_9ZZZZ</name>
<feature type="region of interest" description="Disordered" evidence="1">
    <location>
        <begin position="1"/>
        <end position="33"/>
    </location>
</feature>
<proteinExistence type="predicted"/>
<sequence>MGRRTYAGVTDSNVVGGGQSNDEWPSGMTRVFV</sequence>
<organism evidence="2">
    <name type="scientific">marine metagenome</name>
    <dbReference type="NCBI Taxonomy" id="408172"/>
    <lineage>
        <taxon>unclassified sequences</taxon>
        <taxon>metagenomes</taxon>
        <taxon>ecological metagenomes</taxon>
    </lineage>
</organism>
<accession>A0A382I738</accession>
<dbReference type="AlphaFoldDB" id="A0A382I738"/>
<evidence type="ECO:0000256" key="1">
    <source>
        <dbReference type="SAM" id="MobiDB-lite"/>
    </source>
</evidence>
<dbReference type="EMBL" id="UINC01065549">
    <property type="protein sequence ID" value="SVB95338.1"/>
    <property type="molecule type" value="Genomic_DNA"/>
</dbReference>
<reference evidence="2" key="1">
    <citation type="submission" date="2018-05" db="EMBL/GenBank/DDBJ databases">
        <authorList>
            <person name="Lanie J.A."/>
            <person name="Ng W.-L."/>
            <person name="Kazmierczak K.M."/>
            <person name="Andrzejewski T.M."/>
            <person name="Davidsen T.M."/>
            <person name="Wayne K.J."/>
            <person name="Tettelin H."/>
            <person name="Glass J.I."/>
            <person name="Rusch D."/>
            <person name="Podicherti R."/>
            <person name="Tsui H.-C.T."/>
            <person name="Winkler M.E."/>
        </authorList>
    </citation>
    <scope>NUCLEOTIDE SEQUENCE</scope>
</reference>
<protein>
    <submittedName>
        <fullName evidence="2">Uncharacterized protein</fullName>
    </submittedName>
</protein>
<gene>
    <name evidence="2" type="ORF">METZ01_LOCUS248192</name>
</gene>